<dbReference type="Pfam" id="PF11074">
    <property type="entry name" value="DUF2779"/>
    <property type="match status" value="1"/>
</dbReference>
<dbReference type="InterPro" id="IPR021301">
    <property type="entry name" value="DUF2779"/>
</dbReference>
<evidence type="ECO:0000313" key="3">
    <source>
        <dbReference type="Proteomes" id="UP001237501"/>
    </source>
</evidence>
<feature type="domain" description="DUF2779" evidence="1">
    <location>
        <begin position="301"/>
        <end position="425"/>
    </location>
</feature>
<reference evidence="2" key="2">
    <citation type="submission" date="2023-02" db="EMBL/GenBank/DDBJ databases">
        <authorList>
            <person name="Concha-Toloza M."/>
            <person name="Lopez-Cantillo M."/>
            <person name="Molina-Mora J."/>
            <person name="Collado L."/>
        </authorList>
    </citation>
    <scope>NUCLEOTIDE SEQUENCE</scope>
    <source>
        <strain evidence="2">FR1p153A2</strain>
    </source>
</reference>
<comment type="caution">
    <text evidence="2">The sequence shown here is derived from an EMBL/GenBank/DDBJ whole genome shotgun (WGS) entry which is preliminary data.</text>
</comment>
<sequence length="497" mass="57817">MFKFNLNISKSLYTKGIQCSKALWLKKYKPSVLTPPDESAQAIFDTGNIVGDFACKLFPNGKEVPYSKNYDEMITTTKQWLDEKVENIYEAIFNFSGILVMVDILTILNDEVSIYEVKSSTEIKDIYLHDVSIQYYVLKNLGFKIKSANVVHINNEYIRGDELDINQLFKIVDVTNEVISMQSNIPNILKEFETYLEDKENEPNIDIGKHCNNPYVCDAKNYCWKIQRQIPDYSIFNIFNLGSKKQIELYSQGIINIDDVPHDFDMTSIQAQAVENYKSKITYIDIENIKSFLQNLTYPIYHLDFETYQQAIPLYKGLKAYEQIPFQYSLHIEYEDGTLEHKEYLAQDSVDSRYELALRLCEDIPSDVTVLAYNMSFEKSVIKRLATLFEEFSEHLLSINENMQDLMIPFQKKWYVTPHMNGSYSIKYVLPALVPEFEKAYKELDGVQNGSQAMNAFAKLTSLEEDEKQKLRNSLLEYCKLDTLAMVKILENLRKIK</sequence>
<dbReference type="RefSeq" id="WP_193221030.1">
    <property type="nucleotide sequence ID" value="NZ_CABVSN010000003.1"/>
</dbReference>
<evidence type="ECO:0000313" key="2">
    <source>
        <dbReference type="EMBL" id="MDK2041308.1"/>
    </source>
</evidence>
<protein>
    <submittedName>
        <fullName evidence="2">DUF2779 domain-containing protein</fullName>
    </submittedName>
</protein>
<evidence type="ECO:0000259" key="1">
    <source>
        <dbReference type="Pfam" id="PF11074"/>
    </source>
</evidence>
<name>A0AAW6VHG5_9BACT</name>
<organism evidence="2 3">
    <name type="scientific">Aliarcobacter butzleri</name>
    <dbReference type="NCBI Taxonomy" id="28197"/>
    <lineage>
        <taxon>Bacteria</taxon>
        <taxon>Pseudomonadati</taxon>
        <taxon>Campylobacterota</taxon>
        <taxon>Epsilonproteobacteria</taxon>
        <taxon>Campylobacterales</taxon>
        <taxon>Arcobacteraceae</taxon>
        <taxon>Aliarcobacter</taxon>
    </lineage>
</organism>
<reference evidence="2" key="1">
    <citation type="journal article" date="2023" name="Antibiotics">
        <title>Genomic Characterization of Antibiotic-Resistant Campylobacterales Isolated from Chilean Poultry Meat.</title>
        <authorList>
            <person name="Concha-Toloza M."/>
            <person name="Lopez-Cantillo M."/>
            <person name="Molina-Mora J.A."/>
            <person name="Collado L."/>
        </authorList>
    </citation>
    <scope>NUCLEOTIDE SEQUENCE</scope>
    <source>
        <strain evidence="2">FR1p153A2</strain>
    </source>
</reference>
<accession>A0AAW6VHG5</accession>
<dbReference type="Proteomes" id="UP001237501">
    <property type="component" value="Unassembled WGS sequence"/>
</dbReference>
<dbReference type="AlphaFoldDB" id="A0AAW6VHG5"/>
<gene>
    <name evidence="2" type="ORF">PT517_05860</name>
</gene>
<dbReference type="EMBL" id="JAQTJK010000005">
    <property type="protein sequence ID" value="MDK2041308.1"/>
    <property type="molecule type" value="Genomic_DNA"/>
</dbReference>
<proteinExistence type="predicted"/>